<gene>
    <name evidence="1" type="ORF">Bhyg_17796</name>
</gene>
<reference evidence="1" key="1">
    <citation type="submission" date="2022-07" db="EMBL/GenBank/DDBJ databases">
        <authorList>
            <person name="Trinca V."/>
            <person name="Uliana J.V.C."/>
            <person name="Torres T.T."/>
            <person name="Ward R.J."/>
            <person name="Monesi N."/>
        </authorList>
    </citation>
    <scope>NUCLEOTIDE SEQUENCE</scope>
    <source>
        <strain evidence="1">HSMRA1968</strain>
        <tissue evidence="1">Whole embryos</tissue>
    </source>
</reference>
<keyword evidence="2" id="KW-1185">Reference proteome</keyword>
<evidence type="ECO:0000313" key="2">
    <source>
        <dbReference type="Proteomes" id="UP001151699"/>
    </source>
</evidence>
<organism evidence="1 2">
    <name type="scientific">Pseudolycoriella hygida</name>
    <dbReference type="NCBI Taxonomy" id="35572"/>
    <lineage>
        <taxon>Eukaryota</taxon>
        <taxon>Metazoa</taxon>
        <taxon>Ecdysozoa</taxon>
        <taxon>Arthropoda</taxon>
        <taxon>Hexapoda</taxon>
        <taxon>Insecta</taxon>
        <taxon>Pterygota</taxon>
        <taxon>Neoptera</taxon>
        <taxon>Endopterygota</taxon>
        <taxon>Diptera</taxon>
        <taxon>Nematocera</taxon>
        <taxon>Sciaroidea</taxon>
        <taxon>Sciaridae</taxon>
        <taxon>Pseudolycoriella</taxon>
    </lineage>
</organism>
<accession>A0A9Q0RW25</accession>
<sequence>MGSLHRRKNAKHSILMAHTAVPIRKVC</sequence>
<evidence type="ECO:0000313" key="1">
    <source>
        <dbReference type="EMBL" id="KAJ6634397.1"/>
    </source>
</evidence>
<dbReference type="AlphaFoldDB" id="A0A9Q0RW25"/>
<dbReference type="Proteomes" id="UP001151699">
    <property type="component" value="Unassembled WGS sequence"/>
</dbReference>
<proteinExistence type="predicted"/>
<protein>
    <submittedName>
        <fullName evidence="1">Uncharacterized protein</fullName>
    </submittedName>
</protein>
<dbReference type="EMBL" id="WJQU01000400">
    <property type="protein sequence ID" value="KAJ6634397.1"/>
    <property type="molecule type" value="Genomic_DNA"/>
</dbReference>
<comment type="caution">
    <text evidence="1">The sequence shown here is derived from an EMBL/GenBank/DDBJ whole genome shotgun (WGS) entry which is preliminary data.</text>
</comment>
<name>A0A9Q0RW25_9DIPT</name>